<feature type="compositionally biased region" description="Polar residues" evidence="1">
    <location>
        <begin position="666"/>
        <end position="699"/>
    </location>
</feature>
<feature type="compositionally biased region" description="Pro residues" evidence="1">
    <location>
        <begin position="965"/>
        <end position="985"/>
    </location>
</feature>
<proteinExistence type="predicted"/>
<feature type="compositionally biased region" description="Acidic residues" evidence="1">
    <location>
        <begin position="1134"/>
        <end position="1144"/>
    </location>
</feature>
<evidence type="ECO:0000256" key="1">
    <source>
        <dbReference type="SAM" id="MobiDB-lite"/>
    </source>
</evidence>
<dbReference type="CDD" id="cd06141">
    <property type="entry name" value="WRN_exo"/>
    <property type="match status" value="1"/>
</dbReference>
<dbReference type="InterPro" id="IPR002562">
    <property type="entry name" value="3'-5'_exonuclease_dom"/>
</dbReference>
<feature type="compositionally biased region" description="Basic and acidic residues" evidence="1">
    <location>
        <begin position="701"/>
        <end position="713"/>
    </location>
</feature>
<accession>A0A6A6TH76</accession>
<feature type="compositionally biased region" description="Low complexity" evidence="1">
    <location>
        <begin position="987"/>
        <end position="1006"/>
    </location>
</feature>
<feature type="compositionally biased region" description="Basic and acidic residues" evidence="1">
    <location>
        <begin position="1222"/>
        <end position="1232"/>
    </location>
</feature>
<name>A0A6A6TH76_9PLEO</name>
<sequence>MLRPQCALFTSAPSARHWQHRTATTMAAVVQSAAAAHPTASIGSYRLPGSGRDSTSSSLPSSPDETPRQSNSTLGITHGKPRKRPVHLVSRGPDFSLYMLARKTAASVRQRRRDQVNARDLPREYLHIWPRLRTFATAFLEVYSMRIAMASVVEVIVCRLEASLYAQDCGQTAGMPLTLGKPTSPELDLAKRRERLRAYLIRFNAVTELHKAQNHLIPLLAHDYRFLVQCRLSNNAASMLQNVTSMKATRFARTLSQLSLDIDMFLTPDISPFSEPAALLSGLPSTWMNRFTEHGHRLRYSSDWAEKMVRVWKEIGWHAVRSDFSHDAFLGGLQAFLLTQPLSDFLDYAALALVYRYQEVRLQTQFRNSLTSRKSQLLSQIMSETLSLMRHLEQLAMMLRDVKAAIFQHATTVNESGALLPYSADIRAKYIKVYKRILVGSMEWQTELLGPYGYKPSQWLLECHKRHHRESGQNATISASLKILKMSTMKPPIEQVIKHHKQTTSLGQSVLRMVNIDNPKTRYRLINVKISKVSPKPIEHMEKHHSATSLGQSVIRTANIDAPKTRHRAFISGGSKARYRLFNVGPHYRLINIGPHVREPAPTATERALAPARLRFKQTPRMGAMQRVMSSLESMPHDQCSSTLQGKATDSGSGVNDSGDNEAKNPKSSNPQSHEPPTAGPSPTRTQTQASTGTKSTDMSDSEHASDSEHENGDSGEGEDCEDLQSDHVALAYQIPEAVLRAAMSASPNNAGSYYDQSLYRGPENEKISVHYCSTMEIGERVAKYFLRERVLGFDIEWVAWTNKSSIKDNVSLIQVACEDRIALFHLARYQGSTAQELLPPTLRTIIESPGICKVGVNIKGDFSRIQKYLGIRAMGVLELSRLHNLVEYSKTDRKQAASKKLFSLAKQVHQHLQLPLSKGPVRESDWSQRLTPEQIKYAATDSYAGLRIFDVLEAKRKLLRPVPPIPALCDFDPPPRPKAAPRPKPAAKAALVTAEEEVTGGAVAESAEDKVSESEGFETAAEEMEIDDDSEDSASDSDSVFESSSLDADPDADYVPPAASDAQNSGDMSAEPQSQRRRVGRVKWTVLSGPDPMYPRLPMSPSLEDSEDAFDPPTKLPRRKRTEHILEGRAVQDEDVEMEDWSPDENLQQEFSSLEIEDEAANEVEPELTLPAEDANETASRPSRRGRVIAKNQDGDWIVEPPASAQTYKAAKKTRNAKTSPAKDEPRKDSESTATTATSPTPTSIPELKPTFTPLTPDTSSKSPEYNLADSWAQNYLYATIPPPSTLSSATASTPSRVRVTLPPLRAYHMWFHQGLALDVVAGHLRDPPLATSTAASYIVQAVAMEKLEYEKGGDRERFREVLRGLPVGVRMTRWKWLVQKVGGA</sequence>
<feature type="compositionally biased region" description="Polar residues" evidence="1">
    <location>
        <begin position="632"/>
        <end position="658"/>
    </location>
</feature>
<organism evidence="3 4">
    <name type="scientific">Lophiostoma macrostomum CBS 122681</name>
    <dbReference type="NCBI Taxonomy" id="1314788"/>
    <lineage>
        <taxon>Eukaryota</taxon>
        <taxon>Fungi</taxon>
        <taxon>Dikarya</taxon>
        <taxon>Ascomycota</taxon>
        <taxon>Pezizomycotina</taxon>
        <taxon>Dothideomycetes</taxon>
        <taxon>Pleosporomycetidae</taxon>
        <taxon>Pleosporales</taxon>
        <taxon>Lophiostomataceae</taxon>
        <taxon>Lophiostoma</taxon>
    </lineage>
</organism>
<dbReference type="Pfam" id="PF01612">
    <property type="entry name" value="DNA_pol_A_exo1"/>
    <property type="match status" value="1"/>
</dbReference>
<feature type="compositionally biased region" description="Acidic residues" evidence="1">
    <location>
        <begin position="1021"/>
        <end position="1036"/>
    </location>
</feature>
<feature type="compositionally biased region" description="Acidic residues" evidence="1">
    <location>
        <begin position="1156"/>
        <end position="1167"/>
    </location>
</feature>
<feature type="region of interest" description="Disordered" evidence="1">
    <location>
        <begin position="965"/>
        <end position="1264"/>
    </location>
</feature>
<feature type="compositionally biased region" description="Low complexity" evidence="1">
    <location>
        <begin position="1037"/>
        <end position="1063"/>
    </location>
</feature>
<feature type="compositionally biased region" description="Low complexity" evidence="1">
    <location>
        <begin position="47"/>
        <end position="64"/>
    </location>
</feature>
<evidence type="ECO:0000313" key="3">
    <source>
        <dbReference type="EMBL" id="KAF2658273.1"/>
    </source>
</evidence>
<dbReference type="InterPro" id="IPR052408">
    <property type="entry name" value="Exonuclease_MUT-7-like"/>
</dbReference>
<feature type="compositionally biased region" description="Basic and acidic residues" evidence="1">
    <location>
        <begin position="1124"/>
        <end position="1133"/>
    </location>
</feature>
<dbReference type="SUPFAM" id="SSF53098">
    <property type="entry name" value="Ribonuclease H-like"/>
    <property type="match status" value="1"/>
</dbReference>
<dbReference type="GO" id="GO:0006139">
    <property type="term" value="P:nucleobase-containing compound metabolic process"/>
    <property type="evidence" value="ECO:0007669"/>
    <property type="project" value="InterPro"/>
</dbReference>
<feature type="compositionally biased region" description="Polar residues" evidence="1">
    <location>
        <begin position="1064"/>
        <end position="1074"/>
    </location>
</feature>
<evidence type="ECO:0000313" key="4">
    <source>
        <dbReference type="Proteomes" id="UP000799324"/>
    </source>
</evidence>
<feature type="compositionally biased region" description="Polar residues" evidence="1">
    <location>
        <begin position="1254"/>
        <end position="1264"/>
    </location>
</feature>
<protein>
    <recommendedName>
        <fullName evidence="2">3'-5' exonuclease domain-containing protein</fullName>
    </recommendedName>
</protein>
<dbReference type="SMART" id="SM00474">
    <property type="entry name" value="35EXOc"/>
    <property type="match status" value="1"/>
</dbReference>
<gene>
    <name evidence="3" type="ORF">K491DRAFT_624958</name>
</gene>
<dbReference type="Proteomes" id="UP000799324">
    <property type="component" value="Unassembled WGS sequence"/>
</dbReference>
<keyword evidence="4" id="KW-1185">Reference proteome</keyword>
<dbReference type="EMBL" id="MU004316">
    <property type="protein sequence ID" value="KAF2658273.1"/>
    <property type="molecule type" value="Genomic_DNA"/>
</dbReference>
<dbReference type="GO" id="GO:0008408">
    <property type="term" value="F:3'-5' exonuclease activity"/>
    <property type="evidence" value="ECO:0007669"/>
    <property type="project" value="InterPro"/>
</dbReference>
<evidence type="ECO:0000259" key="2">
    <source>
        <dbReference type="SMART" id="SM00474"/>
    </source>
</evidence>
<feature type="domain" description="3'-5' exonuclease" evidence="2">
    <location>
        <begin position="773"/>
        <end position="958"/>
    </location>
</feature>
<feature type="compositionally biased region" description="Low complexity" evidence="1">
    <location>
        <begin position="1233"/>
        <end position="1245"/>
    </location>
</feature>
<dbReference type="GO" id="GO:0003676">
    <property type="term" value="F:nucleic acid binding"/>
    <property type="evidence" value="ECO:0007669"/>
    <property type="project" value="InterPro"/>
</dbReference>
<dbReference type="InterPro" id="IPR036397">
    <property type="entry name" value="RNaseH_sf"/>
</dbReference>
<dbReference type="InterPro" id="IPR012337">
    <property type="entry name" value="RNaseH-like_sf"/>
</dbReference>
<dbReference type="OrthoDB" id="1920326at2759"/>
<reference evidence="3" key="1">
    <citation type="journal article" date="2020" name="Stud. Mycol.">
        <title>101 Dothideomycetes genomes: a test case for predicting lifestyles and emergence of pathogens.</title>
        <authorList>
            <person name="Haridas S."/>
            <person name="Albert R."/>
            <person name="Binder M."/>
            <person name="Bloem J."/>
            <person name="Labutti K."/>
            <person name="Salamov A."/>
            <person name="Andreopoulos B."/>
            <person name="Baker S."/>
            <person name="Barry K."/>
            <person name="Bills G."/>
            <person name="Bluhm B."/>
            <person name="Cannon C."/>
            <person name="Castanera R."/>
            <person name="Culley D."/>
            <person name="Daum C."/>
            <person name="Ezra D."/>
            <person name="Gonzalez J."/>
            <person name="Henrissat B."/>
            <person name="Kuo A."/>
            <person name="Liang C."/>
            <person name="Lipzen A."/>
            <person name="Lutzoni F."/>
            <person name="Magnuson J."/>
            <person name="Mondo S."/>
            <person name="Nolan M."/>
            <person name="Ohm R."/>
            <person name="Pangilinan J."/>
            <person name="Park H.-J."/>
            <person name="Ramirez L."/>
            <person name="Alfaro M."/>
            <person name="Sun H."/>
            <person name="Tritt A."/>
            <person name="Yoshinaga Y."/>
            <person name="Zwiers L.-H."/>
            <person name="Turgeon B."/>
            <person name="Goodwin S."/>
            <person name="Spatafora J."/>
            <person name="Crous P."/>
            <person name="Grigoriev I."/>
        </authorList>
    </citation>
    <scope>NUCLEOTIDE SEQUENCE</scope>
    <source>
        <strain evidence="3">CBS 122681</strain>
    </source>
</reference>
<feature type="region of interest" description="Disordered" evidence="1">
    <location>
        <begin position="41"/>
        <end position="87"/>
    </location>
</feature>
<dbReference type="PANTHER" id="PTHR47765:SF2">
    <property type="entry name" value="EXONUCLEASE MUT-7 HOMOLOG"/>
    <property type="match status" value="1"/>
</dbReference>
<feature type="region of interest" description="Disordered" evidence="1">
    <location>
        <begin position="632"/>
        <end position="722"/>
    </location>
</feature>
<dbReference type="PANTHER" id="PTHR47765">
    <property type="entry name" value="3'-5' EXONUCLEASE DOMAIN-CONTAINING PROTEIN"/>
    <property type="match status" value="1"/>
</dbReference>
<dbReference type="Gene3D" id="3.30.420.10">
    <property type="entry name" value="Ribonuclease H-like superfamily/Ribonuclease H"/>
    <property type="match status" value="1"/>
</dbReference>